<sequence length="113" mass="12411">MDPFSLFMIAALGLLIFFMFRNSRKQRQAQQELQDNLVPGAEVMTSFGLFATVMSIDDDTNVATIDAGSGTVLRVHRQVLTKVIHDEPELETESADSATEASSDDAGRESRDS</sequence>
<dbReference type="InterPro" id="IPR003849">
    <property type="entry name" value="Preprotein_translocase_YajC"/>
</dbReference>
<evidence type="ECO:0000256" key="11">
    <source>
        <dbReference type="SAM" id="Phobius"/>
    </source>
</evidence>
<keyword evidence="6" id="KW-0653">Protein transport</keyword>
<dbReference type="GO" id="GO:0015031">
    <property type="term" value="P:protein transport"/>
    <property type="evidence" value="ECO:0007669"/>
    <property type="project" value="UniProtKB-KW"/>
</dbReference>
<evidence type="ECO:0000256" key="10">
    <source>
        <dbReference type="SAM" id="MobiDB-lite"/>
    </source>
</evidence>
<reference evidence="12 13" key="1">
    <citation type="submission" date="2018-02" db="EMBL/GenBank/DDBJ databases">
        <title>Complete genome of the streamlined marine actinobacterium Pontimonas salivibrio CL-TW6 adapted to coastal planktonic lifestype.</title>
        <authorList>
            <person name="Cho B.C."/>
            <person name="Hardies S.C."/>
            <person name="Jang G.I."/>
            <person name="Hwang C.Y."/>
        </authorList>
    </citation>
    <scope>NUCLEOTIDE SEQUENCE [LARGE SCALE GENOMIC DNA]</scope>
    <source>
        <strain evidence="12 13">CL-TW6</strain>
    </source>
</reference>
<keyword evidence="13" id="KW-1185">Reference proteome</keyword>
<evidence type="ECO:0000313" key="13">
    <source>
        <dbReference type="Proteomes" id="UP000243077"/>
    </source>
</evidence>
<accession>A0A2L2BR12</accession>
<dbReference type="AlphaFoldDB" id="A0A2L2BR12"/>
<name>A0A2L2BR12_9MICO</name>
<evidence type="ECO:0000256" key="3">
    <source>
        <dbReference type="ARBA" id="ARBA00022448"/>
    </source>
</evidence>
<dbReference type="GO" id="GO:0005886">
    <property type="term" value="C:plasma membrane"/>
    <property type="evidence" value="ECO:0007669"/>
    <property type="project" value="UniProtKB-SubCell"/>
</dbReference>
<gene>
    <name evidence="12" type="ORF">C3B54_111123</name>
</gene>
<organism evidence="12 13">
    <name type="scientific">Pontimonas salivibrio</name>
    <dbReference type="NCBI Taxonomy" id="1159327"/>
    <lineage>
        <taxon>Bacteria</taxon>
        <taxon>Bacillati</taxon>
        <taxon>Actinomycetota</taxon>
        <taxon>Actinomycetes</taxon>
        <taxon>Micrococcales</taxon>
        <taxon>Microbacteriaceae</taxon>
        <taxon>Pontimonas</taxon>
    </lineage>
</organism>
<feature type="transmembrane region" description="Helical" evidence="11">
    <location>
        <begin position="6"/>
        <end position="23"/>
    </location>
</feature>
<feature type="region of interest" description="Disordered" evidence="10">
    <location>
        <begin position="85"/>
        <end position="113"/>
    </location>
</feature>
<keyword evidence="3" id="KW-0813">Transport</keyword>
<evidence type="ECO:0000313" key="12">
    <source>
        <dbReference type="EMBL" id="AVG24088.1"/>
    </source>
</evidence>
<keyword evidence="4" id="KW-1003">Cell membrane</keyword>
<keyword evidence="5 11" id="KW-0812">Transmembrane</keyword>
<evidence type="ECO:0000256" key="5">
    <source>
        <dbReference type="ARBA" id="ARBA00022692"/>
    </source>
</evidence>
<keyword evidence="7 11" id="KW-1133">Transmembrane helix</keyword>
<dbReference type="EMBL" id="CP026923">
    <property type="protein sequence ID" value="AVG24088.1"/>
    <property type="molecule type" value="Genomic_DNA"/>
</dbReference>
<dbReference type="Pfam" id="PF02699">
    <property type="entry name" value="YajC"/>
    <property type="match status" value="1"/>
</dbReference>
<dbReference type="KEGG" id="psai:C3B54_111123"/>
<evidence type="ECO:0000256" key="6">
    <source>
        <dbReference type="ARBA" id="ARBA00022927"/>
    </source>
</evidence>
<evidence type="ECO:0000256" key="1">
    <source>
        <dbReference type="ARBA" id="ARBA00004162"/>
    </source>
</evidence>
<proteinExistence type="inferred from homology"/>
<dbReference type="PANTHER" id="PTHR33909:SF1">
    <property type="entry name" value="SEC TRANSLOCON ACCESSORY COMPLEX SUBUNIT YAJC"/>
    <property type="match status" value="1"/>
</dbReference>
<evidence type="ECO:0000256" key="4">
    <source>
        <dbReference type="ARBA" id="ARBA00022475"/>
    </source>
</evidence>
<evidence type="ECO:0000256" key="9">
    <source>
        <dbReference type="ARBA" id="ARBA00023136"/>
    </source>
</evidence>
<dbReference type="SMART" id="SM01323">
    <property type="entry name" value="YajC"/>
    <property type="match status" value="1"/>
</dbReference>
<keyword evidence="9 11" id="KW-0472">Membrane</keyword>
<evidence type="ECO:0000256" key="2">
    <source>
        <dbReference type="ARBA" id="ARBA00006742"/>
    </source>
</evidence>
<comment type="subcellular location">
    <subcellularLocation>
        <location evidence="1">Cell membrane</location>
        <topology evidence="1">Single-pass membrane protein</topology>
    </subcellularLocation>
</comment>
<comment type="similarity">
    <text evidence="2">Belongs to the YajC family.</text>
</comment>
<dbReference type="Proteomes" id="UP000243077">
    <property type="component" value="Chromosome"/>
</dbReference>
<evidence type="ECO:0000256" key="8">
    <source>
        <dbReference type="ARBA" id="ARBA00023010"/>
    </source>
</evidence>
<protein>
    <submittedName>
        <fullName evidence="12">Membrane protein insertase YajC</fullName>
    </submittedName>
</protein>
<keyword evidence="8" id="KW-0811">Translocation</keyword>
<dbReference type="NCBIfam" id="TIGR00739">
    <property type="entry name" value="yajC"/>
    <property type="match status" value="1"/>
</dbReference>
<evidence type="ECO:0000256" key="7">
    <source>
        <dbReference type="ARBA" id="ARBA00022989"/>
    </source>
</evidence>
<dbReference type="PANTHER" id="PTHR33909">
    <property type="entry name" value="SEC TRANSLOCON ACCESSORY COMPLEX SUBUNIT YAJC"/>
    <property type="match status" value="1"/>
</dbReference>